<feature type="repeat" description="ANK" evidence="3">
    <location>
        <begin position="1000"/>
        <end position="1032"/>
    </location>
</feature>
<evidence type="ECO:0000313" key="5">
    <source>
        <dbReference type="EMBL" id="GFF96227.1"/>
    </source>
</evidence>
<feature type="compositionally biased region" description="Low complexity" evidence="4">
    <location>
        <begin position="1317"/>
        <end position="1329"/>
    </location>
</feature>
<dbReference type="SMART" id="SM00248">
    <property type="entry name" value="ANK"/>
    <property type="match status" value="21"/>
</dbReference>
<feature type="repeat" description="ANK" evidence="3">
    <location>
        <begin position="1036"/>
        <end position="1065"/>
    </location>
</feature>
<feature type="repeat" description="ANK" evidence="3">
    <location>
        <begin position="967"/>
        <end position="999"/>
    </location>
</feature>
<evidence type="ECO:0000256" key="4">
    <source>
        <dbReference type="SAM" id="MobiDB-lite"/>
    </source>
</evidence>
<feature type="repeat" description="ANK" evidence="3">
    <location>
        <begin position="755"/>
        <end position="787"/>
    </location>
</feature>
<feature type="region of interest" description="Disordered" evidence="4">
    <location>
        <begin position="1298"/>
        <end position="1338"/>
    </location>
</feature>
<feature type="repeat" description="ANK" evidence="3">
    <location>
        <begin position="420"/>
        <end position="452"/>
    </location>
</feature>
<dbReference type="EMBL" id="BLKG01000125">
    <property type="protein sequence ID" value="GFF96227.1"/>
    <property type="molecule type" value="Genomic_DNA"/>
</dbReference>
<evidence type="ECO:0000256" key="2">
    <source>
        <dbReference type="ARBA" id="ARBA00023043"/>
    </source>
</evidence>
<feature type="repeat" description="ANK" evidence="3">
    <location>
        <begin position="722"/>
        <end position="754"/>
    </location>
</feature>
<dbReference type="Pfam" id="PF00023">
    <property type="entry name" value="Ank"/>
    <property type="match status" value="1"/>
</dbReference>
<evidence type="ECO:0000256" key="1">
    <source>
        <dbReference type="ARBA" id="ARBA00022737"/>
    </source>
</evidence>
<gene>
    <name evidence="5" type="ORF">IFM53868_08429</name>
</gene>
<feature type="repeat" description="ANK" evidence="3">
    <location>
        <begin position="486"/>
        <end position="518"/>
    </location>
</feature>
<feature type="repeat" description="ANK" evidence="3">
    <location>
        <begin position="553"/>
        <end position="585"/>
    </location>
</feature>
<keyword evidence="1" id="KW-0677">Repeat</keyword>
<evidence type="ECO:0000256" key="3">
    <source>
        <dbReference type="PROSITE-ProRule" id="PRU00023"/>
    </source>
</evidence>
<feature type="repeat" description="ANK" evidence="3">
    <location>
        <begin position="934"/>
        <end position="966"/>
    </location>
</feature>
<dbReference type="InterPro" id="IPR051165">
    <property type="entry name" value="Multifunctional_ANK_Repeat"/>
</dbReference>
<dbReference type="SUPFAM" id="SSF48403">
    <property type="entry name" value="Ankyrin repeat"/>
    <property type="match status" value="3"/>
</dbReference>
<dbReference type="PRINTS" id="PR01415">
    <property type="entry name" value="ANKYRIN"/>
</dbReference>
<dbReference type="PANTHER" id="PTHR24123:SF33">
    <property type="entry name" value="PROTEIN HOS4"/>
    <property type="match status" value="1"/>
</dbReference>
<protein>
    <submittedName>
        <fullName evidence="5">Isoform Er16 of ankyrin-1</fullName>
    </submittedName>
</protein>
<feature type="repeat" description="ANK" evidence="3">
    <location>
        <begin position="853"/>
        <end position="885"/>
    </location>
</feature>
<feature type="repeat" description="ANK" evidence="3">
    <location>
        <begin position="788"/>
        <end position="820"/>
    </location>
</feature>
<accession>A0ABQ1B8Q2</accession>
<feature type="repeat" description="ANK" evidence="3">
    <location>
        <begin position="1099"/>
        <end position="1131"/>
    </location>
</feature>
<feature type="repeat" description="ANK" evidence="3">
    <location>
        <begin position="901"/>
        <end position="933"/>
    </location>
</feature>
<dbReference type="Proteomes" id="UP000465266">
    <property type="component" value="Unassembled WGS sequence"/>
</dbReference>
<comment type="caution">
    <text evidence="5">The sequence shown here is derived from an EMBL/GenBank/DDBJ whole genome shotgun (WGS) entry which is preliminary data.</text>
</comment>
<dbReference type="InterPro" id="IPR002110">
    <property type="entry name" value="Ankyrin_rpt"/>
</dbReference>
<dbReference type="PROSITE" id="PS50297">
    <property type="entry name" value="ANK_REP_REGION"/>
    <property type="match status" value="18"/>
</dbReference>
<feature type="repeat" description="ANK" evidence="3">
    <location>
        <begin position="587"/>
        <end position="619"/>
    </location>
</feature>
<feature type="repeat" description="ANK" evidence="3">
    <location>
        <begin position="1069"/>
        <end position="1098"/>
    </location>
</feature>
<sequence length="1395" mass="153141">MAVSHVWSDGTGTGAWRDGEVNECLYSYFRGIAEHFQCEGIWWDALCIPRAKAARNKAIQKIQTNYQDARVTLVHDCFLRNWDWDPETACFGILMSPWFSRGWTALELAKSRKVKVIFKGRYGPVIKDLDEEILAKEDETSVPRIKASRMIRNLRKEFTSLNDLLTVLRHRFTSWPKDMAVISALLVGIAPEEQQQKTYRNILRKIGELRPDNLFHNAATMSNEFSWCPTSLFKMPLDRSSEVRLKILEDGIRGKWRISRHYVETVLEKNCLWHSSHPLIKRQLQDAMKRPKGCRLLTKCGTGPVEKALLVRESRGARYQYLGALYFRQELTATSADDWIEEDVILCGVQDDDEPMHHPGPDRSTRDAEGVIHTGSHQEERSSHPLDVKDLKQAVWRGECDYSAFSEMVGRVDPEIPDCLGRRLLHLAAERGDKQYVESLLISNVDMEAQCNDGQTALHCASWGGSESVVRLLLEHGSDVTVKDKNGNTALHIAARMGFESIVRLFLEKRALVNAEGRHSLTPLHYATMKGHKAVAELLLKEGAKVNAKDSMIGWAPLHCAAEIGDESLAELLIQSGANANERDCKVGWTPLHFAAMNGHESTVQLLIRQGANGKAKDMYGWMPQQFAVLNGRGHSREVELPSREGETSPIADRGRLTPIHCIAINSQLVLLKLLDGNGTGIDFPSQEENWSPLLFAAQNGLSALIDMLLETSATIEVEDETGRTPLCWAALEGHHTFAKLLLEKGAKIEAKDHYNTTPLIHAAVNGHESVVTLLLENGANFEAADDGGQTPLVCAAKNGYEGVVTLLLEKGANIEAVADSGQSPLACAVKNGHEDVVTLLLEKGANIEAANNGRTALHLAAGKGQVTLVTLLLEKGANIEAAAKYDGTPLGANIEAVADSGQTPLVCAAKNGHEGVVTLLLEKGANIEAAAKIDGTPLICAAENGHESVVTLLLEKGANIEAANFIDRTALHFAAGGGQVTLVTLLLEKGANIEAVDRFGGTPLCLAAASGHVSVSTLLLERGANIEAGAHLIGTPLCLAAGQGHETVVTLLLEKGANIEEEGELCGTPLVCAAENAHESVFTLLLEWGANIEAREYRNRTPLHFAIERGAENIVKLLLEKGAIIETADRLSRTPICPDEGYKNLTDWYFDMGRKHCGKSSLRLAAEMGHVTIVKLLLEKGANTKATPRFGQSLLCWAIAQGHWAPPWLDPPKTVIADNGTNDRDPWRPRRQMGRPHTILGREQLRRARRTGSGCTEVEGGEEGILGTRCQDGGVRAIAMALEVTLAIRNPLGSPLHSEGDHLVDGLTPRQGAQLQSARSQDMQASRAARSRSRRPRRVRCRALDQQILATALKRRDHRSVGQATRRLVRLPRKASIQEREEHAWESRLSHLAY</sequence>
<dbReference type="PANTHER" id="PTHR24123">
    <property type="entry name" value="ANKYRIN REPEAT-CONTAINING"/>
    <property type="match status" value="1"/>
</dbReference>
<proteinExistence type="predicted"/>
<feature type="repeat" description="ANK" evidence="3">
    <location>
        <begin position="1158"/>
        <end position="1190"/>
    </location>
</feature>
<feature type="repeat" description="ANK" evidence="3">
    <location>
        <begin position="519"/>
        <end position="551"/>
    </location>
</feature>
<dbReference type="Pfam" id="PF13637">
    <property type="entry name" value="Ank_4"/>
    <property type="match status" value="1"/>
</dbReference>
<feature type="repeat" description="ANK" evidence="3">
    <location>
        <begin position="689"/>
        <end position="721"/>
    </location>
</feature>
<keyword evidence="2 3" id="KW-0040">ANK repeat</keyword>
<name>A0ABQ1B8Q2_9EURO</name>
<keyword evidence="6" id="KW-1185">Reference proteome</keyword>
<organism evidence="5 6">
    <name type="scientific">Aspergillus udagawae</name>
    <dbReference type="NCBI Taxonomy" id="91492"/>
    <lineage>
        <taxon>Eukaryota</taxon>
        <taxon>Fungi</taxon>
        <taxon>Dikarya</taxon>
        <taxon>Ascomycota</taxon>
        <taxon>Pezizomycotina</taxon>
        <taxon>Eurotiomycetes</taxon>
        <taxon>Eurotiomycetidae</taxon>
        <taxon>Eurotiales</taxon>
        <taxon>Aspergillaceae</taxon>
        <taxon>Aspergillus</taxon>
        <taxon>Aspergillus subgen. Fumigati</taxon>
    </lineage>
</organism>
<dbReference type="Gene3D" id="1.25.40.20">
    <property type="entry name" value="Ankyrin repeat-containing domain"/>
    <property type="match status" value="8"/>
</dbReference>
<evidence type="ECO:0000313" key="6">
    <source>
        <dbReference type="Proteomes" id="UP000465266"/>
    </source>
</evidence>
<reference evidence="5 6" key="1">
    <citation type="submission" date="2020-01" db="EMBL/GenBank/DDBJ databases">
        <title>Draft genome sequence of Aspergillus udagawae IFM 53868.</title>
        <authorList>
            <person name="Takahashi H."/>
            <person name="Yaguchi T."/>
        </authorList>
    </citation>
    <scope>NUCLEOTIDE SEQUENCE [LARGE SCALE GENOMIC DNA]</scope>
    <source>
        <strain evidence="5 6">IFM 53868</strain>
    </source>
</reference>
<feature type="repeat" description="ANK" evidence="3">
    <location>
        <begin position="453"/>
        <end position="485"/>
    </location>
</feature>
<dbReference type="InterPro" id="IPR036770">
    <property type="entry name" value="Ankyrin_rpt-contain_sf"/>
</dbReference>
<dbReference type="Pfam" id="PF12796">
    <property type="entry name" value="Ank_2"/>
    <property type="match status" value="8"/>
</dbReference>
<dbReference type="PROSITE" id="PS50088">
    <property type="entry name" value="ANK_REPEAT"/>
    <property type="match status" value="20"/>
</dbReference>
<feature type="repeat" description="ANK" evidence="3">
    <location>
        <begin position="821"/>
        <end position="853"/>
    </location>
</feature>